<dbReference type="VEuPathDB" id="FungiDB:SeMB42_g03751"/>
<evidence type="ECO:0000313" key="2">
    <source>
        <dbReference type="EMBL" id="TPX42160.1"/>
    </source>
</evidence>
<feature type="compositionally biased region" description="Low complexity" evidence="1">
    <location>
        <begin position="106"/>
        <end position="115"/>
    </location>
</feature>
<keyword evidence="4" id="KW-1185">Reference proteome</keyword>
<evidence type="ECO:0000313" key="5">
    <source>
        <dbReference type="Proteomes" id="UP000320475"/>
    </source>
</evidence>
<dbReference type="AlphaFoldDB" id="A0A507CSX1"/>
<accession>A0A507CSX1</accession>
<evidence type="ECO:0008006" key="6">
    <source>
        <dbReference type="Google" id="ProtNLM"/>
    </source>
</evidence>
<evidence type="ECO:0000313" key="3">
    <source>
        <dbReference type="EMBL" id="TPX46310.1"/>
    </source>
</evidence>
<dbReference type="SUPFAM" id="SSF56112">
    <property type="entry name" value="Protein kinase-like (PK-like)"/>
    <property type="match status" value="1"/>
</dbReference>
<dbReference type="EMBL" id="QEAN01000139">
    <property type="protein sequence ID" value="TPX46310.1"/>
    <property type="molecule type" value="Genomic_DNA"/>
</dbReference>
<dbReference type="STRING" id="286115.A0A507CSX1"/>
<dbReference type="EMBL" id="QEAM01000283">
    <property type="protein sequence ID" value="TPX42160.1"/>
    <property type="molecule type" value="Genomic_DNA"/>
</dbReference>
<name>A0A507CSX1_9FUNG</name>
<dbReference type="OrthoDB" id="266718at2759"/>
<dbReference type="InterPro" id="IPR050588">
    <property type="entry name" value="WNK_Ser-Thr_kinase"/>
</dbReference>
<comment type="caution">
    <text evidence="2">The sequence shown here is derived from an EMBL/GenBank/DDBJ whole genome shotgun (WGS) entry which is preliminary data.</text>
</comment>
<evidence type="ECO:0000313" key="4">
    <source>
        <dbReference type="Proteomes" id="UP000317494"/>
    </source>
</evidence>
<reference evidence="4 5" key="1">
    <citation type="journal article" date="2019" name="Sci. Rep.">
        <title>Comparative genomics of chytrid fungi reveal insights into the obligate biotrophic and pathogenic lifestyle of Synchytrium endobioticum.</title>
        <authorList>
            <person name="van de Vossenberg B.T.L.H."/>
            <person name="Warris S."/>
            <person name="Nguyen H.D.T."/>
            <person name="van Gent-Pelzer M.P.E."/>
            <person name="Joly D.L."/>
            <person name="van de Geest H.C."/>
            <person name="Bonants P.J.M."/>
            <person name="Smith D.S."/>
            <person name="Levesque C.A."/>
            <person name="van der Lee T.A.J."/>
        </authorList>
    </citation>
    <scope>NUCLEOTIDE SEQUENCE [LARGE SCALE GENOMIC DNA]</scope>
    <source>
        <strain evidence="2 5">LEV6574</strain>
        <strain evidence="3 4">MB42</strain>
    </source>
</reference>
<dbReference type="Gene3D" id="1.10.510.10">
    <property type="entry name" value="Transferase(Phosphotransferase) domain 1"/>
    <property type="match status" value="1"/>
</dbReference>
<organism evidence="2 5">
    <name type="scientific">Synchytrium endobioticum</name>
    <dbReference type="NCBI Taxonomy" id="286115"/>
    <lineage>
        <taxon>Eukaryota</taxon>
        <taxon>Fungi</taxon>
        <taxon>Fungi incertae sedis</taxon>
        <taxon>Chytridiomycota</taxon>
        <taxon>Chytridiomycota incertae sedis</taxon>
        <taxon>Chytridiomycetes</taxon>
        <taxon>Synchytriales</taxon>
        <taxon>Synchytriaceae</taxon>
        <taxon>Synchytrium</taxon>
    </lineage>
</organism>
<dbReference type="InterPro" id="IPR011009">
    <property type="entry name" value="Kinase-like_dom_sf"/>
</dbReference>
<dbReference type="Proteomes" id="UP000317494">
    <property type="component" value="Unassembled WGS sequence"/>
</dbReference>
<proteinExistence type="predicted"/>
<dbReference type="PANTHER" id="PTHR13902">
    <property type="entry name" value="SERINE/THREONINE-PROTEIN KINASE WNK WITH NO LYSINE -RELATED"/>
    <property type="match status" value="1"/>
</dbReference>
<sequence>MQGIKPAALTKVTDEDTRQFIDLCIQSDPKLRPPAASLLNHPFLAIDLNGTTVSSYSSSNSNSILNYAANTNNTTTSASSISSFDDTRIGTGVVLSLDVTPRNSMASSTPTAPSTLQTLNTSAPLIT</sequence>
<feature type="compositionally biased region" description="Polar residues" evidence="1">
    <location>
        <begin position="116"/>
        <end position="127"/>
    </location>
</feature>
<feature type="region of interest" description="Disordered" evidence="1">
    <location>
        <begin position="104"/>
        <end position="127"/>
    </location>
</feature>
<gene>
    <name evidence="2" type="ORF">SeLEV6574_g05730</name>
    <name evidence="3" type="ORF">SeMB42_g03751</name>
</gene>
<protein>
    <recommendedName>
        <fullName evidence="6">Protein kinase domain-containing protein</fullName>
    </recommendedName>
</protein>
<dbReference type="Proteomes" id="UP000320475">
    <property type="component" value="Unassembled WGS sequence"/>
</dbReference>
<evidence type="ECO:0000256" key="1">
    <source>
        <dbReference type="SAM" id="MobiDB-lite"/>
    </source>
</evidence>